<keyword evidence="9" id="KW-0406">Ion transport</keyword>
<dbReference type="GO" id="GO:0005886">
    <property type="term" value="C:plasma membrane"/>
    <property type="evidence" value="ECO:0007669"/>
    <property type="project" value="UniProtKB-SubCell"/>
</dbReference>
<evidence type="ECO:0000256" key="7">
    <source>
        <dbReference type="ARBA" id="ARBA00022833"/>
    </source>
</evidence>
<dbReference type="GO" id="GO:0015087">
    <property type="term" value="F:cobalt ion transmembrane transporter activity"/>
    <property type="evidence" value="ECO:0007669"/>
    <property type="project" value="TreeGrafter"/>
</dbReference>
<comment type="subcellular location">
    <subcellularLocation>
        <location evidence="1">Cell membrane</location>
        <topology evidence="1">Multi-pass membrane protein</topology>
    </subcellularLocation>
</comment>
<sequence>MEADNNHELIFSLLLDGKGGAVNYGWDEINTWSPDKGTLWMHLSLPEDTEDGWIDKKSGISENISEALLSRGDRPRLLKEEDKLFLSLRGVNFNPGEDPDDMVFLHIYMEEKRIITIRHRKVLAVDNIKSSLEKNTGPKDSYEFLLEILMKISHRIGEITQNIDDQIDEIEELVVDNADIKLRSVLSSLRRQAINIRRYLSPQREVLNNLGGIEISWFKRKEIYKIKELTEKYIRYLEDIDSARDRAAITHEEINSIYSEQLNKTMYVLSIVATIFLPLGFLTGLLGINVGGIPGTDNSLAFLMVCIILILLGVVELLIFKIKKWI</sequence>
<evidence type="ECO:0000313" key="13">
    <source>
        <dbReference type="Proteomes" id="UP001144471"/>
    </source>
</evidence>
<accession>A0A9W6GM94</accession>
<evidence type="ECO:0000256" key="2">
    <source>
        <dbReference type="ARBA" id="ARBA00009765"/>
    </source>
</evidence>
<feature type="transmembrane region" description="Helical" evidence="11">
    <location>
        <begin position="266"/>
        <end position="288"/>
    </location>
</feature>
<name>A0A9W6GM94_9FUSO</name>
<evidence type="ECO:0000256" key="3">
    <source>
        <dbReference type="ARBA" id="ARBA00022448"/>
    </source>
</evidence>
<reference evidence="12" key="1">
    <citation type="submission" date="2022-12" db="EMBL/GenBank/DDBJ databases">
        <title>Reference genome sequencing for broad-spectrum identification of bacterial and archaeal isolates by mass spectrometry.</title>
        <authorList>
            <person name="Sekiguchi Y."/>
            <person name="Tourlousse D.M."/>
        </authorList>
    </citation>
    <scope>NUCLEOTIDE SEQUENCE</scope>
    <source>
        <strain evidence="12">10succ1</strain>
    </source>
</reference>
<dbReference type="GO" id="GO:0015095">
    <property type="term" value="F:magnesium ion transmembrane transporter activity"/>
    <property type="evidence" value="ECO:0007669"/>
    <property type="project" value="TreeGrafter"/>
</dbReference>
<evidence type="ECO:0000256" key="8">
    <source>
        <dbReference type="ARBA" id="ARBA00022989"/>
    </source>
</evidence>
<evidence type="ECO:0000256" key="10">
    <source>
        <dbReference type="ARBA" id="ARBA00023136"/>
    </source>
</evidence>
<keyword evidence="3" id="KW-0813">Transport</keyword>
<evidence type="ECO:0000256" key="1">
    <source>
        <dbReference type="ARBA" id="ARBA00004651"/>
    </source>
</evidence>
<keyword evidence="13" id="KW-1185">Reference proteome</keyword>
<evidence type="ECO:0000256" key="5">
    <source>
        <dbReference type="ARBA" id="ARBA00022519"/>
    </source>
</evidence>
<keyword evidence="10 11" id="KW-0472">Membrane</keyword>
<dbReference type="Pfam" id="PF01544">
    <property type="entry name" value="CorA"/>
    <property type="match status" value="1"/>
</dbReference>
<dbReference type="Gene3D" id="1.20.58.340">
    <property type="entry name" value="Magnesium transport protein CorA, transmembrane region"/>
    <property type="match status" value="2"/>
</dbReference>
<dbReference type="AlphaFoldDB" id="A0A9W6GM94"/>
<dbReference type="CDD" id="cd12833">
    <property type="entry name" value="ZntB-like_1"/>
    <property type="match status" value="1"/>
</dbReference>
<evidence type="ECO:0000256" key="9">
    <source>
        <dbReference type="ARBA" id="ARBA00023065"/>
    </source>
</evidence>
<feature type="transmembrane region" description="Helical" evidence="11">
    <location>
        <begin position="300"/>
        <end position="320"/>
    </location>
</feature>
<keyword evidence="8 11" id="KW-1133">Transmembrane helix</keyword>
<dbReference type="RefSeq" id="WP_281836072.1">
    <property type="nucleotide sequence ID" value="NZ_BSDY01000010.1"/>
</dbReference>
<keyword evidence="6 11" id="KW-0812">Transmembrane</keyword>
<dbReference type="PANTHER" id="PTHR46494">
    <property type="entry name" value="CORA FAMILY METAL ION TRANSPORTER (EUROFUNG)"/>
    <property type="match status" value="1"/>
</dbReference>
<evidence type="ECO:0000313" key="12">
    <source>
        <dbReference type="EMBL" id="GLI56740.1"/>
    </source>
</evidence>
<dbReference type="InterPro" id="IPR045863">
    <property type="entry name" value="CorA_TM1_TM2"/>
</dbReference>
<dbReference type="InterPro" id="IPR045861">
    <property type="entry name" value="CorA_cytoplasmic_dom"/>
</dbReference>
<keyword evidence="5" id="KW-0997">Cell inner membrane</keyword>
<evidence type="ECO:0000256" key="11">
    <source>
        <dbReference type="SAM" id="Phobius"/>
    </source>
</evidence>
<keyword evidence="7" id="KW-0862">Zinc</keyword>
<dbReference type="Proteomes" id="UP001144471">
    <property type="component" value="Unassembled WGS sequence"/>
</dbReference>
<evidence type="ECO:0000256" key="4">
    <source>
        <dbReference type="ARBA" id="ARBA00022475"/>
    </source>
</evidence>
<dbReference type="PANTHER" id="PTHR46494:SF3">
    <property type="entry name" value="ZINC TRANSPORT PROTEIN ZNTB"/>
    <property type="match status" value="1"/>
</dbReference>
<dbReference type="GO" id="GO:0000287">
    <property type="term" value="F:magnesium ion binding"/>
    <property type="evidence" value="ECO:0007669"/>
    <property type="project" value="TreeGrafter"/>
</dbReference>
<evidence type="ECO:0000256" key="6">
    <source>
        <dbReference type="ARBA" id="ARBA00022692"/>
    </source>
</evidence>
<dbReference type="SUPFAM" id="SSF143865">
    <property type="entry name" value="CorA soluble domain-like"/>
    <property type="match status" value="1"/>
</dbReference>
<dbReference type="SUPFAM" id="SSF144083">
    <property type="entry name" value="Magnesium transport protein CorA, transmembrane region"/>
    <property type="match status" value="1"/>
</dbReference>
<dbReference type="InterPro" id="IPR002523">
    <property type="entry name" value="MgTranspt_CorA/ZnTranspt_ZntB"/>
</dbReference>
<proteinExistence type="inferred from homology"/>
<gene>
    <name evidence="12" type="ORF">PM10SUCC1_22540</name>
</gene>
<keyword evidence="4" id="KW-1003">Cell membrane</keyword>
<dbReference type="Gene3D" id="3.30.460.20">
    <property type="entry name" value="CorA soluble domain-like"/>
    <property type="match status" value="1"/>
</dbReference>
<dbReference type="EMBL" id="BSDY01000010">
    <property type="protein sequence ID" value="GLI56740.1"/>
    <property type="molecule type" value="Genomic_DNA"/>
</dbReference>
<comment type="similarity">
    <text evidence="2">Belongs to the CorA metal ion transporter (MIT) (TC 1.A.35) family.</text>
</comment>
<organism evidence="12 13">
    <name type="scientific">Propionigenium maris DSM 9537</name>
    <dbReference type="NCBI Taxonomy" id="1123000"/>
    <lineage>
        <taxon>Bacteria</taxon>
        <taxon>Fusobacteriati</taxon>
        <taxon>Fusobacteriota</taxon>
        <taxon>Fusobacteriia</taxon>
        <taxon>Fusobacteriales</taxon>
        <taxon>Fusobacteriaceae</taxon>
        <taxon>Propionigenium</taxon>
    </lineage>
</organism>
<protein>
    <submittedName>
        <fullName evidence="12">Zinc transporter ZntB</fullName>
    </submittedName>
</protein>
<comment type="caution">
    <text evidence="12">The sequence shown here is derived from an EMBL/GenBank/DDBJ whole genome shotgun (WGS) entry which is preliminary data.</text>
</comment>
<dbReference type="GO" id="GO:0050897">
    <property type="term" value="F:cobalt ion binding"/>
    <property type="evidence" value="ECO:0007669"/>
    <property type="project" value="TreeGrafter"/>
</dbReference>